<evidence type="ECO:0000256" key="1">
    <source>
        <dbReference type="SAM" id="Coils"/>
    </source>
</evidence>
<dbReference type="PANTHER" id="PTHR14136">
    <property type="entry name" value="BTB_POZ DOMAIN-CONTAINING PROTEIN KCTD9"/>
    <property type="match status" value="1"/>
</dbReference>
<reference evidence="4 5" key="1">
    <citation type="submission" date="2016-05" db="EMBL/GenBank/DDBJ databases">
        <title>Complete genome sequence of Pseudomonas antarctica PAMC 27494.</title>
        <authorList>
            <person name="Lee J."/>
        </authorList>
    </citation>
    <scope>NUCLEOTIDE SEQUENCE [LARGE SCALE GENOMIC DNA]</scope>
    <source>
        <strain evidence="4 5">PAMC 27494</strain>
    </source>
</reference>
<dbReference type="STRING" id="219572.A7J50_2867"/>
<gene>
    <name evidence="4" type="ORF">A7J50_2867</name>
</gene>
<dbReference type="PATRIC" id="fig|219572.3.peg.2944"/>
<dbReference type="Pfam" id="PF13599">
    <property type="entry name" value="Pentapeptide_4"/>
    <property type="match status" value="1"/>
</dbReference>
<dbReference type="Proteomes" id="UP000077829">
    <property type="component" value="Chromosome"/>
</dbReference>
<feature type="region of interest" description="Disordered" evidence="2">
    <location>
        <begin position="521"/>
        <end position="546"/>
    </location>
</feature>
<dbReference type="InterPro" id="IPR001646">
    <property type="entry name" value="5peptide_repeat"/>
</dbReference>
<dbReference type="EMBL" id="CP015600">
    <property type="protein sequence ID" value="ANF86260.1"/>
    <property type="molecule type" value="Genomic_DNA"/>
</dbReference>
<name>A0A172Z1E6_9PSED</name>
<evidence type="ECO:0000313" key="4">
    <source>
        <dbReference type="EMBL" id="ANF86260.1"/>
    </source>
</evidence>
<feature type="compositionally biased region" description="Pro residues" evidence="2">
    <location>
        <begin position="525"/>
        <end position="537"/>
    </location>
</feature>
<feature type="domain" description="DUF2169" evidence="3">
    <location>
        <begin position="41"/>
        <end position="296"/>
    </location>
</feature>
<accession>A0A172Z1E6</accession>
<keyword evidence="1" id="KW-0175">Coiled coil</keyword>
<evidence type="ECO:0000259" key="3">
    <source>
        <dbReference type="Pfam" id="PF09937"/>
    </source>
</evidence>
<evidence type="ECO:0000313" key="5">
    <source>
        <dbReference type="Proteomes" id="UP000077829"/>
    </source>
</evidence>
<protein>
    <recommendedName>
        <fullName evidence="3">DUF2169 domain-containing protein</fullName>
    </recommendedName>
</protein>
<proteinExistence type="predicted"/>
<dbReference type="Pfam" id="PF09937">
    <property type="entry name" value="DUF2169"/>
    <property type="match status" value="1"/>
</dbReference>
<organism evidence="4 5">
    <name type="scientific">Pseudomonas antarctica</name>
    <dbReference type="NCBI Taxonomy" id="219572"/>
    <lineage>
        <taxon>Bacteria</taxon>
        <taxon>Pseudomonadati</taxon>
        <taxon>Pseudomonadota</taxon>
        <taxon>Gammaproteobacteria</taxon>
        <taxon>Pseudomonadales</taxon>
        <taxon>Pseudomonadaceae</taxon>
        <taxon>Pseudomonas</taxon>
    </lineage>
</organism>
<dbReference type="Pfam" id="PF00805">
    <property type="entry name" value="Pentapeptide"/>
    <property type="match status" value="2"/>
</dbReference>
<feature type="coiled-coil region" evidence="1">
    <location>
        <begin position="490"/>
        <end position="521"/>
    </location>
</feature>
<dbReference type="SUPFAM" id="SSF141571">
    <property type="entry name" value="Pentapeptide repeat-like"/>
    <property type="match status" value="2"/>
</dbReference>
<dbReference type="PANTHER" id="PTHR14136:SF17">
    <property type="entry name" value="BTB_POZ DOMAIN-CONTAINING PROTEIN KCTD9"/>
    <property type="match status" value="1"/>
</dbReference>
<dbReference type="InterPro" id="IPR051082">
    <property type="entry name" value="Pentapeptide-BTB/POZ_domain"/>
</dbReference>
<sequence length="797" mass="86564">MHLSYSDMSLLTLARQQGPRPATLAITVGLLFGADHQVLAAEHALPWLSQRFDKQPFDSGLKKARGSFAVHGDAYPLTPEQQHTGMAVRVRIASISKTLHLHPPRCWERGVLGLTARPTGPLLRLPLDLQHAFGGAGWADNPEGSGYLADPDSSVGMPLPQIENEHLPLRVPGQTLPIASLRPLPPQCRERRDLWGTCDEHWTARRAPCPPLDCDARWFDEVAQDQCNPGYWAGNEAWSVDGMHPQHAQIRGTLPAFRARVFLKRAAPAQQIEEPPLDLDTVWLFPDVERVLLLYRAEVNVADLDGADIAQLGAVYEHRDAPSETAAACCEKLWPAVKPPPAAMPIPPATVDKDAIIHRMQASINARYAAFAAEQARVLACAGDVGKRFGKPLNPAEYPATAPNLTALAQRPPAEVRPFNPAALKASIQTSIEHAEAATEKFLDETAVRLNMKPEALREAIRQVEQNAPRPVKTDPMSSLDPLPLPASRKASLRAQLSAGLQEMRETEQQINAKMQALRAKLPAASPPKKPSPPPPAGGDTVTPEAGPWTRALLEAAHARGDRLEGARFVGLDLSASDLAGAVLHRCSFDHCVLAAAHWPGIDLTGSTLKNCDLRQIDLREAQLAKTRLRDCLLDHARLAGAGLHAAAWSGVEGQDIDLTNARAAELQLDLGCQLPGIRLDNADLANASLQDASLMGASLRGSHLHNALLIRCDLRSSQGYRLDARNADFTGSDLCQIQWVGANLQQARLRKVRLDQADLRDCNLHAVVSEGARGVGARLEGALLSYCRLPEELEHV</sequence>
<dbReference type="InterPro" id="IPR018683">
    <property type="entry name" value="DUF2169"/>
</dbReference>
<dbReference type="RefSeq" id="WP_064452391.1">
    <property type="nucleotide sequence ID" value="NZ_CP015600.1"/>
</dbReference>
<dbReference type="KEGG" id="panr:A7J50_2867"/>
<dbReference type="Gene3D" id="2.160.20.80">
    <property type="entry name" value="E3 ubiquitin-protein ligase SopA"/>
    <property type="match status" value="2"/>
</dbReference>
<evidence type="ECO:0000256" key="2">
    <source>
        <dbReference type="SAM" id="MobiDB-lite"/>
    </source>
</evidence>
<dbReference type="AlphaFoldDB" id="A0A172Z1E6"/>
<feature type="region of interest" description="Disordered" evidence="2">
    <location>
        <begin position="465"/>
        <end position="486"/>
    </location>
</feature>